<comment type="function">
    <text evidence="9">Catalyzes the formation of acetyl phosphate from acetate and ATP. Can also catalyze the reverse reaction.</text>
</comment>
<reference evidence="11 12" key="1">
    <citation type="submission" date="2024-02" db="EMBL/GenBank/DDBJ databases">
        <title>Microbulbifer aestuariivivens NBRC 112533.</title>
        <authorList>
            <person name="Ichikawa N."/>
            <person name="Katano-Makiyama Y."/>
            <person name="Hidaka K."/>
        </authorList>
    </citation>
    <scope>NUCLEOTIDE SEQUENCE [LARGE SCALE GENOMIC DNA]</scope>
    <source>
        <strain evidence="11 12">NBRC 112533</strain>
    </source>
</reference>
<feature type="binding site" evidence="9">
    <location>
        <begin position="209"/>
        <end position="213"/>
    </location>
    <ligand>
        <name>ATP</name>
        <dbReference type="ChEBI" id="CHEBI:30616"/>
    </ligand>
</feature>
<feature type="binding site" evidence="9">
    <location>
        <position position="386"/>
    </location>
    <ligand>
        <name>Mg(2+)</name>
        <dbReference type="ChEBI" id="CHEBI:18420"/>
    </ligand>
</feature>
<dbReference type="EC" id="2.7.2.1" evidence="9"/>
<feature type="binding site" evidence="9">
    <location>
        <begin position="332"/>
        <end position="336"/>
    </location>
    <ligand>
        <name>ATP</name>
        <dbReference type="ChEBI" id="CHEBI:30616"/>
    </ligand>
</feature>
<keyword evidence="6 9" id="KW-0418">Kinase</keyword>
<evidence type="ECO:0000256" key="10">
    <source>
        <dbReference type="RuleBase" id="RU003835"/>
    </source>
</evidence>
<dbReference type="InterPro" id="IPR043129">
    <property type="entry name" value="ATPase_NBD"/>
</dbReference>
<feature type="site" description="Transition state stabilizer" evidence="9">
    <location>
        <position position="181"/>
    </location>
</feature>
<evidence type="ECO:0000256" key="5">
    <source>
        <dbReference type="ARBA" id="ARBA00022741"/>
    </source>
</evidence>
<dbReference type="Pfam" id="PF00871">
    <property type="entry name" value="Acetate_kinase"/>
    <property type="match status" value="1"/>
</dbReference>
<dbReference type="PRINTS" id="PR00471">
    <property type="entry name" value="ACETATEKNASE"/>
</dbReference>
<evidence type="ECO:0000256" key="7">
    <source>
        <dbReference type="ARBA" id="ARBA00022840"/>
    </source>
</evidence>
<dbReference type="SUPFAM" id="SSF53067">
    <property type="entry name" value="Actin-like ATPase domain"/>
    <property type="match status" value="2"/>
</dbReference>
<dbReference type="PROSITE" id="PS01076">
    <property type="entry name" value="ACETATE_KINASE_2"/>
    <property type="match status" value="1"/>
</dbReference>
<comment type="pathway">
    <text evidence="9">Metabolic intermediate biosynthesis; acetyl-CoA biosynthesis; acetyl-CoA from acetate: step 1/2.</text>
</comment>
<dbReference type="PANTHER" id="PTHR21060">
    <property type="entry name" value="ACETATE KINASE"/>
    <property type="match status" value="1"/>
</dbReference>
<dbReference type="InterPro" id="IPR000890">
    <property type="entry name" value="Aliphatic_acid_kin_short-chain"/>
</dbReference>
<dbReference type="InterPro" id="IPR004372">
    <property type="entry name" value="Ac/propionate_kinase"/>
</dbReference>
<evidence type="ECO:0000256" key="9">
    <source>
        <dbReference type="HAMAP-Rule" id="MF_00020"/>
    </source>
</evidence>
<keyword evidence="3 9" id="KW-0808">Transferase</keyword>
<dbReference type="PANTHER" id="PTHR21060:SF21">
    <property type="entry name" value="ACETATE KINASE"/>
    <property type="match status" value="1"/>
</dbReference>
<evidence type="ECO:0000313" key="12">
    <source>
        <dbReference type="Proteomes" id="UP001408594"/>
    </source>
</evidence>
<proteinExistence type="inferred from homology"/>
<dbReference type="RefSeq" id="WP_345547887.1">
    <property type="nucleotide sequence ID" value="NZ_BAABRT010000001.1"/>
</dbReference>
<dbReference type="Proteomes" id="UP001408594">
    <property type="component" value="Unassembled WGS sequence"/>
</dbReference>
<feature type="active site" description="Proton donor/acceptor" evidence="9">
    <location>
        <position position="149"/>
    </location>
</feature>
<comment type="similarity">
    <text evidence="1 9 10">Belongs to the acetokinase family.</text>
</comment>
<keyword evidence="8 9" id="KW-0460">Magnesium</keyword>
<dbReference type="GO" id="GO:0016301">
    <property type="term" value="F:kinase activity"/>
    <property type="evidence" value="ECO:0007669"/>
    <property type="project" value="UniProtKB-KW"/>
</dbReference>
<evidence type="ECO:0000256" key="4">
    <source>
        <dbReference type="ARBA" id="ARBA00022723"/>
    </source>
</evidence>
<comment type="subunit">
    <text evidence="9">Homodimer.</text>
</comment>
<keyword evidence="12" id="KW-1185">Reference proteome</keyword>
<feature type="binding site" evidence="9">
    <location>
        <position position="92"/>
    </location>
    <ligand>
        <name>substrate</name>
    </ligand>
</feature>
<keyword evidence="7 9" id="KW-0067">ATP-binding</keyword>
<dbReference type="NCBIfam" id="TIGR00016">
    <property type="entry name" value="ackA"/>
    <property type="match status" value="1"/>
</dbReference>
<accession>A0ABP9WK86</accession>
<dbReference type="HAMAP" id="MF_00020">
    <property type="entry name" value="Acetate_kinase"/>
    <property type="match status" value="1"/>
</dbReference>
<feature type="binding site" evidence="9">
    <location>
        <begin position="284"/>
        <end position="286"/>
    </location>
    <ligand>
        <name>ATP</name>
        <dbReference type="ChEBI" id="CHEBI:30616"/>
    </ligand>
</feature>
<feature type="binding site" evidence="9">
    <location>
        <position position="11"/>
    </location>
    <ligand>
        <name>Mg(2+)</name>
        <dbReference type="ChEBI" id="CHEBI:18420"/>
    </ligand>
</feature>
<keyword evidence="2 9" id="KW-0963">Cytoplasm</keyword>
<dbReference type="InterPro" id="IPR023865">
    <property type="entry name" value="Aliphatic_acid_kinase_CS"/>
</dbReference>
<evidence type="ECO:0000256" key="2">
    <source>
        <dbReference type="ARBA" id="ARBA00022490"/>
    </source>
</evidence>
<keyword evidence="5 9" id="KW-0547">Nucleotide-binding</keyword>
<comment type="catalytic activity">
    <reaction evidence="9">
        <text>acetate + ATP = acetyl phosphate + ADP</text>
        <dbReference type="Rhea" id="RHEA:11352"/>
        <dbReference type="ChEBI" id="CHEBI:22191"/>
        <dbReference type="ChEBI" id="CHEBI:30089"/>
        <dbReference type="ChEBI" id="CHEBI:30616"/>
        <dbReference type="ChEBI" id="CHEBI:456216"/>
        <dbReference type="EC" id="2.7.2.1"/>
    </reaction>
</comment>
<protein>
    <recommendedName>
        <fullName evidence="9">Acetate kinase</fullName>
        <ecNumber evidence="9">2.7.2.1</ecNumber>
    </recommendedName>
    <alternativeName>
        <fullName evidence="9">Acetokinase</fullName>
    </alternativeName>
</protein>
<dbReference type="CDD" id="cd24010">
    <property type="entry name" value="ASKHA_NBD_AcK_PK"/>
    <property type="match status" value="1"/>
</dbReference>
<dbReference type="PIRSF" id="PIRSF000722">
    <property type="entry name" value="Acetate_prop_kin"/>
    <property type="match status" value="1"/>
</dbReference>
<dbReference type="EMBL" id="BAABRT010000001">
    <property type="protein sequence ID" value="GAA5523606.1"/>
    <property type="molecule type" value="Genomic_DNA"/>
</dbReference>
<keyword evidence="4 9" id="KW-0479">Metal-binding</keyword>
<comment type="caution">
    <text evidence="11">The sequence shown here is derived from an EMBL/GenBank/DDBJ whole genome shotgun (WGS) entry which is preliminary data.</text>
</comment>
<evidence type="ECO:0000256" key="6">
    <source>
        <dbReference type="ARBA" id="ARBA00022777"/>
    </source>
</evidence>
<gene>
    <name evidence="9 11" type="primary">ackA</name>
    <name evidence="11" type="ORF">Maes01_00154</name>
</gene>
<comment type="subcellular location">
    <subcellularLocation>
        <location evidence="9">Cytoplasm</location>
    </subcellularLocation>
</comment>
<organism evidence="11 12">
    <name type="scientific">Microbulbifer aestuariivivens</name>
    <dbReference type="NCBI Taxonomy" id="1908308"/>
    <lineage>
        <taxon>Bacteria</taxon>
        <taxon>Pseudomonadati</taxon>
        <taxon>Pseudomonadota</taxon>
        <taxon>Gammaproteobacteria</taxon>
        <taxon>Cellvibrionales</taxon>
        <taxon>Microbulbiferaceae</taxon>
        <taxon>Microbulbifer</taxon>
    </lineage>
</organism>
<feature type="site" description="Transition state stabilizer" evidence="9">
    <location>
        <position position="242"/>
    </location>
</feature>
<comment type="cofactor">
    <cofactor evidence="9">
        <name>Mg(2+)</name>
        <dbReference type="ChEBI" id="CHEBI:18420"/>
    </cofactor>
    <cofactor evidence="9">
        <name>Mn(2+)</name>
        <dbReference type="ChEBI" id="CHEBI:29035"/>
    </cofactor>
    <text evidence="9">Mg(2+). Can also accept Mn(2+).</text>
</comment>
<feature type="binding site" evidence="9">
    <location>
        <position position="18"/>
    </location>
    <ligand>
        <name>ATP</name>
        <dbReference type="ChEBI" id="CHEBI:30616"/>
    </ligand>
</feature>
<evidence type="ECO:0000256" key="8">
    <source>
        <dbReference type="ARBA" id="ARBA00022842"/>
    </source>
</evidence>
<evidence type="ECO:0000313" key="11">
    <source>
        <dbReference type="EMBL" id="GAA5523606.1"/>
    </source>
</evidence>
<evidence type="ECO:0000256" key="1">
    <source>
        <dbReference type="ARBA" id="ARBA00008748"/>
    </source>
</evidence>
<evidence type="ECO:0000256" key="3">
    <source>
        <dbReference type="ARBA" id="ARBA00022679"/>
    </source>
</evidence>
<dbReference type="Gene3D" id="3.30.420.40">
    <property type="match status" value="2"/>
</dbReference>
<sequence length="403" mass="43567">MSHSSQVLIINTGSSSLKFAIVDPLSGKEQLSGIGEALGSASPRMEWVHDGVEQDCRLDAGASHHSVIEILVEQILGELPVLSEELIAVGHRVVHGGEYFSSSVLIDQQVINTIDQCASLAPLHNPPALKGIRAAMDEFPQLPQVAVFDTAFHQSLPEHAYLYALPYSLYRDQRIRRYGMHGTSHQFVSERAALLLGRPLAETNTITAHLGNGASITAVQGGASVDTSMGMTPLEGLVMGTRCGDLDPGVLIHLAESLNHSTDKLKNLLNRESGLLGISELSNDCRELEQAAAQGHHGAKLALEIFCYRLAKYIAAYTLPLRHVHALVFTGGIGENSSWIRERTMHWLGALSYELDREQNEATRFGAEGPISRSGTPVALVVPTNEEWIIARDAAAIVTGGLR</sequence>
<name>A0ABP9WK86_9GAMM</name>
<dbReference type="PROSITE" id="PS01075">
    <property type="entry name" value="ACETATE_KINASE_1"/>
    <property type="match status" value="1"/>
</dbReference>